<evidence type="ECO:0000313" key="4">
    <source>
        <dbReference type="Proteomes" id="UP000298805"/>
    </source>
</evidence>
<protein>
    <submittedName>
        <fullName evidence="2">Uncharacterized protein</fullName>
    </submittedName>
</protein>
<evidence type="ECO:0000313" key="1">
    <source>
        <dbReference type="EMBL" id="QCI27659.1"/>
    </source>
</evidence>
<keyword evidence="4" id="KW-1185">Reference proteome</keyword>
<reference evidence="2 3" key="2">
    <citation type="submission" date="2018-11" db="EMBL/GenBank/DDBJ databases">
        <title>Genomic Encyclopedia of Type Strains, Phase IV (KMG-IV): sequencing the most valuable type-strain genomes for metagenomic binning, comparative biology and taxonomic classification.</title>
        <authorList>
            <person name="Goeker M."/>
        </authorList>
    </citation>
    <scope>NUCLEOTIDE SEQUENCE [LARGE SCALE GENOMIC DNA]</scope>
    <source>
        <strain evidence="2 3">DSM 27783</strain>
    </source>
</reference>
<dbReference type="RefSeq" id="WP_123352549.1">
    <property type="nucleotide sequence ID" value="NZ_CP027432.2"/>
</dbReference>
<dbReference type="Proteomes" id="UP000298805">
    <property type="component" value="Chromosome"/>
</dbReference>
<proteinExistence type="predicted"/>
<evidence type="ECO:0000313" key="3">
    <source>
        <dbReference type="Proteomes" id="UP000272781"/>
    </source>
</evidence>
<sequence length="85" mass="10397">MEYKKLDLSIENIKRLNEKCQNQDKDLYMFLKDEFPEMDIEDRLKYLATILNDHFEDYEFNEDAPRHKDEGYSIVKFWPKGKNQS</sequence>
<reference evidence="4" key="1">
    <citation type="submission" date="2018-03" db="EMBL/GenBank/DDBJ databases">
        <title>A comparative analysis of the Nautiliaceae.</title>
        <authorList>
            <person name="Grosche A."/>
            <person name="Smedile F."/>
            <person name="Vetriani C."/>
        </authorList>
    </citation>
    <scope>NUCLEOTIDE SEQUENCE [LARGE SCALE GENOMIC DNA]</scope>
    <source>
        <strain evidence="4">TB6</strain>
    </source>
</reference>
<gene>
    <name evidence="1" type="ORF">C6V80_01370</name>
    <name evidence="2" type="ORF">EDC58_1153</name>
</gene>
<accession>A0AAJ4RCZ4</accession>
<dbReference type="EMBL" id="CP027432">
    <property type="protein sequence ID" value="QCI27659.1"/>
    <property type="molecule type" value="Genomic_DNA"/>
</dbReference>
<organism evidence="2 3">
    <name type="scientific">Caminibacter pacificus</name>
    <dbReference type="NCBI Taxonomy" id="1424653"/>
    <lineage>
        <taxon>Bacteria</taxon>
        <taxon>Pseudomonadati</taxon>
        <taxon>Campylobacterota</taxon>
        <taxon>Epsilonproteobacteria</taxon>
        <taxon>Nautiliales</taxon>
        <taxon>Nautiliaceae</taxon>
        <taxon>Caminibacter</taxon>
    </lineage>
</organism>
<dbReference type="AlphaFoldDB" id="A0AAJ4RCZ4"/>
<evidence type="ECO:0000313" key="2">
    <source>
        <dbReference type="EMBL" id="ROR40166.1"/>
    </source>
</evidence>
<dbReference type="EMBL" id="RJVK01000002">
    <property type="protein sequence ID" value="ROR40166.1"/>
    <property type="molecule type" value="Genomic_DNA"/>
</dbReference>
<dbReference type="Proteomes" id="UP000272781">
    <property type="component" value="Unassembled WGS sequence"/>
</dbReference>
<reference evidence="1" key="3">
    <citation type="submission" date="2019-06" db="EMBL/GenBank/DDBJ databases">
        <title>A comparative analysis of the Nautiliaceae.</title>
        <authorList>
            <person name="Grosche A."/>
            <person name="Smedile F."/>
            <person name="Vetriani C."/>
        </authorList>
    </citation>
    <scope>NUCLEOTIDE SEQUENCE</scope>
    <source>
        <strain evidence="1">TB6</strain>
    </source>
</reference>
<name>A0AAJ4RCZ4_9BACT</name>